<gene>
    <name evidence="1" type="ORF">H1X69_24620</name>
</gene>
<sequence length="107" mass="10948">MLAIHELMENGVKHSVNASADDVVGLALLITEDEDLLIDVSDPNPRFAEFDAATAGGGTAGLGLVIALGGSITWGTPDPDRGKTVRIRLRPGETPASQGAAGTTGRL</sequence>
<dbReference type="SUPFAM" id="SSF55874">
    <property type="entry name" value="ATPase domain of HSP90 chaperone/DNA topoisomerase II/histidine kinase"/>
    <property type="match status" value="1"/>
</dbReference>
<accession>A0A7W2HWT4</accession>
<proteinExistence type="predicted"/>
<dbReference type="RefSeq" id="WP_191854057.1">
    <property type="nucleotide sequence ID" value="NZ_JACERG010000017.1"/>
</dbReference>
<dbReference type="InterPro" id="IPR036890">
    <property type="entry name" value="HATPase_C_sf"/>
</dbReference>
<dbReference type="AlphaFoldDB" id="A0A7W2HWT4"/>
<reference evidence="1 2" key="1">
    <citation type="submission" date="2020-07" db="EMBL/GenBank/DDBJ databases">
        <title>Differential regulation of undecylprodigiosin biosynthesis in the yeast-scavenging Streptomyces strain MBK6.</title>
        <authorList>
            <person name="Baral B."/>
            <person name="Siitonen V."/>
            <person name="Laughlin M."/>
            <person name="Yamada K."/>
            <person name="Ilomaeki M."/>
            <person name="Metsae-Ketelae M."/>
            <person name="Niemi J."/>
        </authorList>
    </citation>
    <scope>NUCLEOTIDE SEQUENCE [LARGE SCALE GENOMIC DNA]</scope>
    <source>
        <strain evidence="1 2">MBK6</strain>
    </source>
</reference>
<dbReference type="Gene3D" id="3.30.565.10">
    <property type="entry name" value="Histidine kinase-like ATPase, C-terminal domain"/>
    <property type="match status" value="1"/>
</dbReference>
<evidence type="ECO:0000313" key="2">
    <source>
        <dbReference type="Proteomes" id="UP000587608"/>
    </source>
</evidence>
<name>A0A7W2HWT4_9ACTN</name>
<organism evidence="1 2">
    <name type="scientific">Streptomyces griseoaurantiacus</name>
    <dbReference type="NCBI Taxonomy" id="68213"/>
    <lineage>
        <taxon>Bacteria</taxon>
        <taxon>Bacillati</taxon>
        <taxon>Actinomycetota</taxon>
        <taxon>Actinomycetes</taxon>
        <taxon>Kitasatosporales</taxon>
        <taxon>Streptomycetaceae</taxon>
        <taxon>Streptomyces</taxon>
        <taxon>Streptomyces aurantiacus group</taxon>
    </lineage>
</organism>
<evidence type="ECO:0008006" key="3">
    <source>
        <dbReference type="Google" id="ProtNLM"/>
    </source>
</evidence>
<dbReference type="Proteomes" id="UP000587608">
    <property type="component" value="Unassembled WGS sequence"/>
</dbReference>
<dbReference type="EMBL" id="JACERG010000017">
    <property type="protein sequence ID" value="MBA5224560.1"/>
    <property type="molecule type" value="Genomic_DNA"/>
</dbReference>
<evidence type="ECO:0000313" key="1">
    <source>
        <dbReference type="EMBL" id="MBA5224560.1"/>
    </source>
</evidence>
<protein>
    <recommendedName>
        <fullName evidence="3">Histidine kinase/HSP90-like ATPase domain-containing protein</fullName>
    </recommendedName>
</protein>
<comment type="caution">
    <text evidence="1">The sequence shown here is derived from an EMBL/GenBank/DDBJ whole genome shotgun (WGS) entry which is preliminary data.</text>
</comment>